<dbReference type="SUPFAM" id="SSF46689">
    <property type="entry name" value="Homeodomain-like"/>
    <property type="match status" value="1"/>
</dbReference>
<keyword evidence="2" id="KW-0805">Transcription regulation</keyword>
<dbReference type="InterPro" id="IPR009057">
    <property type="entry name" value="Homeodomain-like_sf"/>
</dbReference>
<comment type="similarity">
    <text evidence="1">Belongs to the SorC transcriptional regulatory family.</text>
</comment>
<reference evidence="6 7" key="1">
    <citation type="journal article" date="2017" name="Int. J. Syst. Evol. Microbiol.">
        <title>Bacillus notoginsengisoli sp. nov., a novel bacterium isolated from the rhizosphere of Panax notoginseng.</title>
        <authorList>
            <person name="Zhang M.Y."/>
            <person name="Cheng J."/>
            <person name="Cai Y."/>
            <person name="Zhang T.Y."/>
            <person name="Wu Y.Y."/>
            <person name="Manikprabhu D."/>
            <person name="Li W.J."/>
            <person name="Zhang Y.X."/>
        </authorList>
    </citation>
    <scope>NUCLEOTIDE SEQUENCE [LARGE SCALE GENOMIC DNA]</scope>
    <source>
        <strain evidence="6 7">JCM 30743</strain>
    </source>
</reference>
<dbReference type="Gene3D" id="3.40.50.1360">
    <property type="match status" value="1"/>
</dbReference>
<proteinExistence type="inferred from homology"/>
<evidence type="ECO:0000256" key="1">
    <source>
        <dbReference type="ARBA" id="ARBA00010466"/>
    </source>
</evidence>
<dbReference type="Proteomes" id="UP000284416">
    <property type="component" value="Unassembled WGS sequence"/>
</dbReference>
<dbReference type="EMBL" id="QWEG01000002">
    <property type="protein sequence ID" value="RHW42754.1"/>
    <property type="molecule type" value="Genomic_DNA"/>
</dbReference>
<evidence type="ECO:0000313" key="7">
    <source>
        <dbReference type="Proteomes" id="UP000284416"/>
    </source>
</evidence>
<dbReference type="InterPro" id="IPR037171">
    <property type="entry name" value="NagB/RpiA_transferase-like"/>
</dbReference>
<dbReference type="InterPro" id="IPR051054">
    <property type="entry name" value="SorC_transcr_regulators"/>
</dbReference>
<evidence type="ECO:0000256" key="3">
    <source>
        <dbReference type="ARBA" id="ARBA00023125"/>
    </source>
</evidence>
<organism evidence="6 7">
    <name type="scientific">Neobacillus notoginsengisoli</name>
    <dbReference type="NCBI Taxonomy" id="1578198"/>
    <lineage>
        <taxon>Bacteria</taxon>
        <taxon>Bacillati</taxon>
        <taxon>Bacillota</taxon>
        <taxon>Bacilli</taxon>
        <taxon>Bacillales</taxon>
        <taxon>Bacillaceae</taxon>
        <taxon>Neobacillus</taxon>
    </lineage>
</organism>
<dbReference type="GO" id="GO:0003677">
    <property type="term" value="F:DNA binding"/>
    <property type="evidence" value="ECO:0007669"/>
    <property type="project" value="UniProtKB-KW"/>
</dbReference>
<evidence type="ECO:0000313" key="6">
    <source>
        <dbReference type="EMBL" id="RHW42754.1"/>
    </source>
</evidence>
<evidence type="ECO:0000256" key="4">
    <source>
        <dbReference type="ARBA" id="ARBA00023163"/>
    </source>
</evidence>
<dbReference type="OrthoDB" id="58802at2"/>
<dbReference type="GO" id="GO:0030246">
    <property type="term" value="F:carbohydrate binding"/>
    <property type="evidence" value="ECO:0007669"/>
    <property type="project" value="InterPro"/>
</dbReference>
<dbReference type="InterPro" id="IPR007324">
    <property type="entry name" value="Sugar-bd_dom_put"/>
</dbReference>
<name>A0A417YYG6_9BACI</name>
<dbReference type="Pfam" id="PF13384">
    <property type="entry name" value="HTH_23"/>
    <property type="match status" value="1"/>
</dbReference>
<evidence type="ECO:0000256" key="2">
    <source>
        <dbReference type="ARBA" id="ARBA00023015"/>
    </source>
</evidence>
<accession>A0A417YYG6</accession>
<keyword evidence="3" id="KW-0238">DNA-binding</keyword>
<evidence type="ECO:0000259" key="5">
    <source>
        <dbReference type="Pfam" id="PF04198"/>
    </source>
</evidence>
<keyword evidence="4" id="KW-0804">Transcription</keyword>
<comment type="caution">
    <text evidence="6">The sequence shown here is derived from an EMBL/GenBank/DDBJ whole genome shotgun (WGS) entry which is preliminary data.</text>
</comment>
<dbReference type="SUPFAM" id="SSF100950">
    <property type="entry name" value="NagB/RpiA/CoA transferase-like"/>
    <property type="match status" value="1"/>
</dbReference>
<dbReference type="Pfam" id="PF04198">
    <property type="entry name" value="Sugar-bind"/>
    <property type="match status" value="1"/>
</dbReference>
<dbReference type="RefSeq" id="WP_118919450.1">
    <property type="nucleotide sequence ID" value="NZ_QWEG01000002.1"/>
</dbReference>
<feature type="domain" description="Sugar-binding" evidence="5">
    <location>
        <begin position="57"/>
        <end position="311"/>
    </location>
</feature>
<keyword evidence="7" id="KW-1185">Reference proteome</keyword>
<dbReference type="AlphaFoldDB" id="A0A417YYG6"/>
<dbReference type="PANTHER" id="PTHR34294">
    <property type="entry name" value="TRANSCRIPTIONAL REGULATOR-RELATED"/>
    <property type="match status" value="1"/>
</dbReference>
<gene>
    <name evidence="6" type="ORF">D1B31_04000</name>
</gene>
<protein>
    <submittedName>
        <fullName evidence="6">Sugar-binding transcriptional regulator</fullName>
    </submittedName>
</protein>
<dbReference type="Gene3D" id="1.10.10.60">
    <property type="entry name" value="Homeodomain-like"/>
    <property type="match status" value="1"/>
</dbReference>
<dbReference type="PANTHER" id="PTHR34294:SF1">
    <property type="entry name" value="TRANSCRIPTIONAL REGULATOR LSRR"/>
    <property type="match status" value="1"/>
</dbReference>
<sequence>MEKEKLRLLVKVCQLYFHEGLNQQDIAKKYGISRPQVSRLISQAKAEGIVEITIRNPFSDESEIERELVELFGLRDVIVVDTADADTGLADVLIAQAAAAHLESIFIDGELVGVMAGKTVNVLAKELKDPQKKNLTFIPLIGGWGAEVSESHANMNCSIMAKQAKGANLILNAPAIVSSEETKKRFLKEPDIEKVITMSKEANLAIIGIGQVSESATFYKSTNLDSRDLTELIDVGAVCSIGTSFINKEGEEVGNQISDRMIGITGIELKRVGQVIALARGLSKADAIHAALTGGWVDVLITDMKTAKAIVEKGQRH</sequence>